<dbReference type="Pfam" id="PF00069">
    <property type="entry name" value="Pkinase"/>
    <property type="match status" value="1"/>
</dbReference>
<dbReference type="FunFam" id="3.80.10.10:FF:000041">
    <property type="entry name" value="LRR receptor-like serine/threonine-protein kinase ERECTA"/>
    <property type="match status" value="1"/>
</dbReference>
<evidence type="ECO:0000259" key="20">
    <source>
        <dbReference type="PROSITE" id="PS50011"/>
    </source>
</evidence>
<keyword evidence="3 18" id="KW-0723">Serine/threonine-protein kinase</keyword>
<dbReference type="SMART" id="SM00220">
    <property type="entry name" value="S_TKc"/>
    <property type="match status" value="1"/>
</dbReference>
<comment type="catalytic activity">
    <reaction evidence="16">
        <text>L-seryl-[protein] + ATP = O-phospho-L-seryl-[protein] + ADP + H(+)</text>
        <dbReference type="Rhea" id="RHEA:17989"/>
        <dbReference type="Rhea" id="RHEA-COMP:9863"/>
        <dbReference type="Rhea" id="RHEA-COMP:11604"/>
        <dbReference type="ChEBI" id="CHEBI:15378"/>
        <dbReference type="ChEBI" id="CHEBI:29999"/>
        <dbReference type="ChEBI" id="CHEBI:30616"/>
        <dbReference type="ChEBI" id="CHEBI:83421"/>
        <dbReference type="ChEBI" id="CHEBI:456216"/>
        <dbReference type="EC" id="2.7.11.1"/>
    </reaction>
</comment>
<dbReference type="InterPro" id="IPR000719">
    <property type="entry name" value="Prot_kinase_dom"/>
</dbReference>
<evidence type="ECO:0000256" key="7">
    <source>
        <dbReference type="ARBA" id="ARBA00022729"/>
    </source>
</evidence>
<evidence type="ECO:0000256" key="3">
    <source>
        <dbReference type="ARBA" id="ARBA00022527"/>
    </source>
</evidence>
<dbReference type="Pfam" id="PF00560">
    <property type="entry name" value="LRR_1"/>
    <property type="match status" value="4"/>
</dbReference>
<keyword evidence="6 19" id="KW-0812">Transmembrane</keyword>
<dbReference type="EMBL" id="BTGU01000034">
    <property type="protein sequence ID" value="GMN50617.1"/>
    <property type="molecule type" value="Genomic_DNA"/>
</dbReference>
<keyword evidence="4" id="KW-0433">Leucine-rich repeat</keyword>
<comment type="caution">
    <text evidence="21">The sequence shown here is derived from an EMBL/GenBank/DDBJ whole genome shotgun (WGS) entry which is preliminary data.</text>
</comment>
<dbReference type="SUPFAM" id="SSF52058">
    <property type="entry name" value="L domain-like"/>
    <property type="match status" value="1"/>
</dbReference>
<proteinExistence type="inferred from homology"/>
<dbReference type="InterPro" id="IPR017441">
    <property type="entry name" value="Protein_kinase_ATP_BS"/>
</dbReference>
<dbReference type="PROSITE" id="PS00107">
    <property type="entry name" value="PROTEIN_KINASE_ATP"/>
    <property type="match status" value="1"/>
</dbReference>
<dbReference type="Gene3D" id="3.80.10.10">
    <property type="entry name" value="Ribonuclease Inhibitor"/>
    <property type="match status" value="1"/>
</dbReference>
<evidence type="ECO:0000256" key="11">
    <source>
        <dbReference type="ARBA" id="ARBA00022840"/>
    </source>
</evidence>
<dbReference type="InterPro" id="IPR032675">
    <property type="entry name" value="LRR_dom_sf"/>
</dbReference>
<dbReference type="PANTHER" id="PTHR48056:SF29">
    <property type="entry name" value="RECEPTOR-LIKE PROTEIN KINASE HSL1"/>
    <property type="match status" value="1"/>
</dbReference>
<evidence type="ECO:0000256" key="9">
    <source>
        <dbReference type="ARBA" id="ARBA00022741"/>
    </source>
</evidence>
<keyword evidence="12 19" id="KW-1133">Transmembrane helix</keyword>
<organism evidence="21 22">
    <name type="scientific">Ficus carica</name>
    <name type="common">Common fig</name>
    <dbReference type="NCBI Taxonomy" id="3494"/>
    <lineage>
        <taxon>Eukaryota</taxon>
        <taxon>Viridiplantae</taxon>
        <taxon>Streptophyta</taxon>
        <taxon>Embryophyta</taxon>
        <taxon>Tracheophyta</taxon>
        <taxon>Spermatophyta</taxon>
        <taxon>Magnoliopsida</taxon>
        <taxon>eudicotyledons</taxon>
        <taxon>Gunneridae</taxon>
        <taxon>Pentapetalae</taxon>
        <taxon>rosids</taxon>
        <taxon>fabids</taxon>
        <taxon>Rosales</taxon>
        <taxon>Moraceae</taxon>
        <taxon>Ficeae</taxon>
        <taxon>Ficus</taxon>
    </lineage>
</organism>
<dbReference type="GO" id="GO:0033612">
    <property type="term" value="F:receptor serine/threonine kinase binding"/>
    <property type="evidence" value="ECO:0007669"/>
    <property type="project" value="TreeGrafter"/>
</dbReference>
<gene>
    <name evidence="21" type="ORF">TIFTF001_019774</name>
</gene>
<name>A0AA88AH04_FICCA</name>
<evidence type="ECO:0000256" key="18">
    <source>
        <dbReference type="RuleBase" id="RU000304"/>
    </source>
</evidence>
<dbReference type="GO" id="GO:0004674">
    <property type="term" value="F:protein serine/threonine kinase activity"/>
    <property type="evidence" value="ECO:0007669"/>
    <property type="project" value="UniProtKB-KW"/>
</dbReference>
<feature type="binding site" evidence="17">
    <location>
        <position position="301"/>
    </location>
    <ligand>
        <name>ATP</name>
        <dbReference type="ChEBI" id="CHEBI:30616"/>
    </ligand>
</feature>
<dbReference type="InterPro" id="IPR001611">
    <property type="entry name" value="Leu-rich_rpt"/>
</dbReference>
<keyword evidence="22" id="KW-1185">Reference proteome</keyword>
<evidence type="ECO:0000256" key="13">
    <source>
        <dbReference type="ARBA" id="ARBA00023136"/>
    </source>
</evidence>
<sequence length="484" mass="54323">MLYGNFPVSLWTSLNMTYLTLSNNTFTGVLPKKLGSNLWILDIGNNRFSGKIPTGVFSWKNLRVFRASNNLLTGTIPHELFTLPRLIQLFLNQNQLTGDLPSNVESLKSLYTLDLSRNQLTGQVLEKLAILPILSYLDLSENKFSGKIPSQLGYLVIDYLNLSSNNFAGVIPLEFENTAYSNSFLNNPSLCSSNRVLKLKPCNPKSQDLKFNSAQLLALITSASVAVLLLALSFVFFVITRGHRRKQKVDLQWQLTTFQRLNFTESNVLPGLNDHNLIGSGGSGIVYRIPVNDQGDIVAVKRIWNNRKVEHRLEQEFLSEVKILSSIQHANIVKLFCCISSESSKLLVYEYLENQSLDRWLHNKSRQTAVSAPDSAHQIVLNWPRRLRVAVGVARGLCYMHHDCLPPVLHRDIKSSNILLDSDFNPKIADFGLAKMLAKQGEVATMSSIAGTFGYIAPGQLLSFILSFLLEDICVILFYFVPEL</sequence>
<dbReference type="InterPro" id="IPR011009">
    <property type="entry name" value="Kinase-like_dom_sf"/>
</dbReference>
<dbReference type="EC" id="2.7.11.1" evidence="2"/>
<evidence type="ECO:0000256" key="16">
    <source>
        <dbReference type="ARBA" id="ARBA00048679"/>
    </source>
</evidence>
<evidence type="ECO:0000256" key="4">
    <source>
        <dbReference type="ARBA" id="ARBA00022614"/>
    </source>
</evidence>
<dbReference type="PROSITE" id="PS50011">
    <property type="entry name" value="PROTEIN_KINASE_DOM"/>
    <property type="match status" value="1"/>
</dbReference>
<dbReference type="Gene3D" id="1.10.510.10">
    <property type="entry name" value="Transferase(Phosphotransferase) domain 1"/>
    <property type="match status" value="1"/>
</dbReference>
<dbReference type="GO" id="GO:0005524">
    <property type="term" value="F:ATP binding"/>
    <property type="evidence" value="ECO:0007669"/>
    <property type="project" value="UniProtKB-UniRule"/>
</dbReference>
<evidence type="ECO:0000256" key="5">
    <source>
        <dbReference type="ARBA" id="ARBA00022679"/>
    </source>
</evidence>
<dbReference type="SUPFAM" id="SSF56112">
    <property type="entry name" value="Protein kinase-like (PK-like)"/>
    <property type="match status" value="1"/>
</dbReference>
<evidence type="ECO:0000256" key="19">
    <source>
        <dbReference type="SAM" id="Phobius"/>
    </source>
</evidence>
<evidence type="ECO:0000256" key="8">
    <source>
        <dbReference type="ARBA" id="ARBA00022737"/>
    </source>
</evidence>
<dbReference type="InterPro" id="IPR050647">
    <property type="entry name" value="Plant_LRR-RLKs"/>
</dbReference>
<dbReference type="PROSITE" id="PS00108">
    <property type="entry name" value="PROTEIN_KINASE_ST"/>
    <property type="match status" value="1"/>
</dbReference>
<comment type="subcellular location">
    <subcellularLocation>
        <location evidence="1">Membrane</location>
    </subcellularLocation>
</comment>
<dbReference type="InterPro" id="IPR008271">
    <property type="entry name" value="Ser/Thr_kinase_AS"/>
</dbReference>
<dbReference type="GO" id="GO:0016020">
    <property type="term" value="C:membrane"/>
    <property type="evidence" value="ECO:0007669"/>
    <property type="project" value="UniProtKB-SubCell"/>
</dbReference>
<feature type="transmembrane region" description="Helical" evidence="19">
    <location>
        <begin position="216"/>
        <end position="239"/>
    </location>
</feature>
<dbReference type="AlphaFoldDB" id="A0AA88AH04"/>
<evidence type="ECO:0000256" key="10">
    <source>
        <dbReference type="ARBA" id="ARBA00022777"/>
    </source>
</evidence>
<dbReference type="FunFam" id="3.30.200.20:FF:000512">
    <property type="entry name" value="Receptor-like protein kinase HSL1"/>
    <property type="match status" value="1"/>
</dbReference>
<evidence type="ECO:0000256" key="1">
    <source>
        <dbReference type="ARBA" id="ARBA00004370"/>
    </source>
</evidence>
<keyword evidence="13 19" id="KW-0472">Membrane</keyword>
<dbReference type="PANTHER" id="PTHR48056">
    <property type="entry name" value="LRR RECEPTOR-LIKE SERINE/THREONINE-PROTEIN KINASE-RELATED"/>
    <property type="match status" value="1"/>
</dbReference>
<evidence type="ECO:0000313" key="22">
    <source>
        <dbReference type="Proteomes" id="UP001187192"/>
    </source>
</evidence>
<keyword evidence="9 17" id="KW-0547">Nucleotide-binding</keyword>
<accession>A0AA88AH04</accession>
<keyword evidence="14" id="KW-0325">Glycoprotein</keyword>
<evidence type="ECO:0000256" key="17">
    <source>
        <dbReference type="PROSITE-ProRule" id="PRU10141"/>
    </source>
</evidence>
<reference evidence="21" key="1">
    <citation type="submission" date="2023-07" db="EMBL/GenBank/DDBJ databases">
        <title>draft genome sequence of fig (Ficus carica).</title>
        <authorList>
            <person name="Takahashi T."/>
            <person name="Nishimura K."/>
        </authorList>
    </citation>
    <scope>NUCLEOTIDE SEQUENCE</scope>
</reference>
<evidence type="ECO:0000256" key="12">
    <source>
        <dbReference type="ARBA" id="ARBA00022989"/>
    </source>
</evidence>
<keyword evidence="11 17" id="KW-0067">ATP-binding</keyword>
<feature type="transmembrane region" description="Helical" evidence="19">
    <location>
        <begin position="461"/>
        <end position="481"/>
    </location>
</feature>
<evidence type="ECO:0000256" key="14">
    <source>
        <dbReference type="ARBA" id="ARBA00023180"/>
    </source>
</evidence>
<keyword evidence="10" id="KW-0418">Kinase</keyword>
<dbReference type="Proteomes" id="UP001187192">
    <property type="component" value="Unassembled WGS sequence"/>
</dbReference>
<feature type="domain" description="Protein kinase" evidence="20">
    <location>
        <begin position="272"/>
        <end position="484"/>
    </location>
</feature>
<evidence type="ECO:0000313" key="21">
    <source>
        <dbReference type="EMBL" id="GMN50617.1"/>
    </source>
</evidence>
<dbReference type="FunFam" id="1.10.510.10:FF:001023">
    <property type="entry name" value="Os07g0541700 protein"/>
    <property type="match status" value="1"/>
</dbReference>
<dbReference type="Pfam" id="PF13855">
    <property type="entry name" value="LRR_8"/>
    <property type="match status" value="1"/>
</dbReference>
<evidence type="ECO:0000256" key="6">
    <source>
        <dbReference type="ARBA" id="ARBA00022692"/>
    </source>
</evidence>
<comment type="catalytic activity">
    <reaction evidence="15">
        <text>L-threonyl-[protein] + ATP = O-phospho-L-threonyl-[protein] + ADP + H(+)</text>
        <dbReference type="Rhea" id="RHEA:46608"/>
        <dbReference type="Rhea" id="RHEA-COMP:11060"/>
        <dbReference type="Rhea" id="RHEA-COMP:11605"/>
        <dbReference type="ChEBI" id="CHEBI:15378"/>
        <dbReference type="ChEBI" id="CHEBI:30013"/>
        <dbReference type="ChEBI" id="CHEBI:30616"/>
        <dbReference type="ChEBI" id="CHEBI:61977"/>
        <dbReference type="ChEBI" id="CHEBI:456216"/>
        <dbReference type="EC" id="2.7.11.1"/>
    </reaction>
</comment>
<evidence type="ECO:0000256" key="2">
    <source>
        <dbReference type="ARBA" id="ARBA00012513"/>
    </source>
</evidence>
<keyword evidence="5" id="KW-0808">Transferase</keyword>
<protein>
    <recommendedName>
        <fullName evidence="2">non-specific serine/threonine protein kinase</fullName>
        <ecNumber evidence="2">2.7.11.1</ecNumber>
    </recommendedName>
</protein>
<comment type="similarity">
    <text evidence="18">Belongs to the protein kinase superfamily.</text>
</comment>
<keyword evidence="7" id="KW-0732">Signal</keyword>
<keyword evidence="8" id="KW-0677">Repeat</keyword>
<evidence type="ECO:0000256" key="15">
    <source>
        <dbReference type="ARBA" id="ARBA00047899"/>
    </source>
</evidence>